<name>A0A315VV93_GAMAF</name>
<keyword evidence="3" id="KW-1185">Reference proteome</keyword>
<proteinExistence type="predicted"/>
<organism evidence="2 3">
    <name type="scientific">Gambusia affinis</name>
    <name type="common">Western mosquitofish</name>
    <name type="synonym">Heterandria affinis</name>
    <dbReference type="NCBI Taxonomy" id="33528"/>
    <lineage>
        <taxon>Eukaryota</taxon>
        <taxon>Metazoa</taxon>
        <taxon>Chordata</taxon>
        <taxon>Craniata</taxon>
        <taxon>Vertebrata</taxon>
        <taxon>Euteleostomi</taxon>
        <taxon>Actinopterygii</taxon>
        <taxon>Neopterygii</taxon>
        <taxon>Teleostei</taxon>
        <taxon>Neoteleostei</taxon>
        <taxon>Acanthomorphata</taxon>
        <taxon>Ovalentaria</taxon>
        <taxon>Atherinomorphae</taxon>
        <taxon>Cyprinodontiformes</taxon>
        <taxon>Poeciliidae</taxon>
        <taxon>Poeciliinae</taxon>
        <taxon>Gambusia</taxon>
    </lineage>
</organism>
<comment type="caution">
    <text evidence="2">The sequence shown here is derived from an EMBL/GenBank/DDBJ whole genome shotgun (WGS) entry which is preliminary data.</text>
</comment>
<reference evidence="2 3" key="1">
    <citation type="journal article" date="2018" name="G3 (Bethesda)">
        <title>A High-Quality Reference Genome for the Invasive Mosquitofish Gambusia affinis Using a Chicago Library.</title>
        <authorList>
            <person name="Hoffberg S.L."/>
            <person name="Troendle N.J."/>
            <person name="Glenn T.C."/>
            <person name="Mahmud O."/>
            <person name="Louha S."/>
            <person name="Chalopin D."/>
            <person name="Bennetzen J.L."/>
            <person name="Mauricio R."/>
        </authorList>
    </citation>
    <scope>NUCLEOTIDE SEQUENCE [LARGE SCALE GENOMIC DNA]</scope>
    <source>
        <strain evidence="2">NE01/NJP1002.9</strain>
        <tissue evidence="2">Muscle</tissue>
    </source>
</reference>
<dbReference type="Proteomes" id="UP000250572">
    <property type="component" value="Unassembled WGS sequence"/>
</dbReference>
<sequence length="242" mass="26542">MYVNAKRTGDRSKSVKWTIAQEILACKKINKHDCESLKGERRSSVFGFPSVSEGSLCHEPPLEPKVKDCASSIPVLGTLKVDENGFYLTWIAGGQQRECGSVNAAERPDHRSELLGNPGIQGQADDVSCVDPAPKIPIKYPEVSGCSLKERTGAGGLRASGKLEEDENDADCECLLYIFETQLCPSGLWRSQLLSHESEGEHRENETEIIDMWTICDTRKGKYAKPPKVGNVSLSLSQTEGD</sequence>
<dbReference type="EMBL" id="NHOQ01001086">
    <property type="protein sequence ID" value="PWA27132.1"/>
    <property type="molecule type" value="Genomic_DNA"/>
</dbReference>
<feature type="region of interest" description="Disordered" evidence="1">
    <location>
        <begin position="102"/>
        <end position="126"/>
    </location>
</feature>
<accession>A0A315VV93</accession>
<dbReference type="AlphaFoldDB" id="A0A315VV93"/>
<evidence type="ECO:0000256" key="1">
    <source>
        <dbReference type="SAM" id="MobiDB-lite"/>
    </source>
</evidence>
<evidence type="ECO:0000313" key="3">
    <source>
        <dbReference type="Proteomes" id="UP000250572"/>
    </source>
</evidence>
<protein>
    <submittedName>
        <fullName evidence="2">Uncharacterized protein</fullName>
    </submittedName>
</protein>
<gene>
    <name evidence="2" type="ORF">CCH79_00011636</name>
</gene>
<evidence type="ECO:0000313" key="2">
    <source>
        <dbReference type="EMBL" id="PWA27132.1"/>
    </source>
</evidence>